<evidence type="ECO:0000313" key="3">
    <source>
        <dbReference type="EMBL" id="RIV39116.1"/>
    </source>
</evidence>
<dbReference type="AlphaFoldDB" id="A0A418MWH7"/>
<dbReference type="RefSeq" id="WP_119574543.1">
    <property type="nucleotide sequence ID" value="NZ_QXEC01000007.1"/>
</dbReference>
<organism evidence="3 4">
    <name type="scientific">Micromonospora radicis</name>
    <dbReference type="NCBI Taxonomy" id="1894971"/>
    <lineage>
        <taxon>Bacteria</taxon>
        <taxon>Bacillati</taxon>
        <taxon>Actinomycetota</taxon>
        <taxon>Actinomycetes</taxon>
        <taxon>Micromonosporales</taxon>
        <taxon>Micromonosporaceae</taxon>
        <taxon>Micromonospora</taxon>
    </lineage>
</organism>
<keyword evidence="1" id="KW-0812">Transmembrane</keyword>
<keyword evidence="4" id="KW-1185">Reference proteome</keyword>
<name>A0A418MWH7_9ACTN</name>
<keyword evidence="2" id="KW-0732">Signal</keyword>
<feature type="signal peptide" evidence="2">
    <location>
        <begin position="1"/>
        <end position="30"/>
    </location>
</feature>
<evidence type="ECO:0000256" key="2">
    <source>
        <dbReference type="SAM" id="SignalP"/>
    </source>
</evidence>
<proteinExistence type="predicted"/>
<sequence>MTRCPSPHLVATAVLAVLVTALAAGPAALAAPAAGPAVGVAPAAGPSVGVAPAPSPSPPDAGFTWAVQPSGPSGPTGRSYFVYDAEPGQRIEDRVAVTNLGSSAMTFAVYGADAFTTTDGGFALHPASRPPVDVGAWTTFAERTYRVPAGKQVIVPFQLTVPANATPGDHAGGVVASIAQLRSTDSGGQVNLDRRVAARIYLRVAGPVRPGLQVEAMRIGYDNPLNPFGTGPVVVSYRLRNSGNTRLTGTTQVRLNGPFGLRLARTEPVTVPEVLPGAAITITEQVNGVVPAGRLAADVVVDPATPDRMLPTVTRTATVWAVPWVWTAVLLTAVGWLLASRLRARRRAEPADT</sequence>
<feature type="chain" id="PRO_5019372014" evidence="2">
    <location>
        <begin position="31"/>
        <end position="353"/>
    </location>
</feature>
<reference evidence="3 4" key="1">
    <citation type="submission" date="2018-08" db="EMBL/GenBank/DDBJ databases">
        <title>Jishengella sp. nov., isolated from a root of Azadirachta indica A. Juss. var. siamensis Valenton.</title>
        <authorList>
            <person name="Kuncharoen N."/>
            <person name="Tanasupawat S."/>
            <person name="Kudo T."/>
            <person name="Ohkuma M."/>
        </authorList>
    </citation>
    <scope>NUCLEOTIDE SEQUENCE [LARGE SCALE GENOMIC DNA]</scope>
    <source>
        <strain evidence="3 4">AZ1-13</strain>
    </source>
</reference>
<protein>
    <submittedName>
        <fullName evidence="3">DUF916 domain-containing protein</fullName>
    </submittedName>
</protein>
<comment type="caution">
    <text evidence="3">The sequence shown here is derived from an EMBL/GenBank/DDBJ whole genome shotgun (WGS) entry which is preliminary data.</text>
</comment>
<keyword evidence="1" id="KW-1133">Transmembrane helix</keyword>
<feature type="transmembrane region" description="Helical" evidence="1">
    <location>
        <begin position="317"/>
        <end position="339"/>
    </location>
</feature>
<dbReference type="Proteomes" id="UP000283832">
    <property type="component" value="Unassembled WGS sequence"/>
</dbReference>
<accession>A0A418MWH7</accession>
<evidence type="ECO:0000256" key="1">
    <source>
        <dbReference type="SAM" id="Phobius"/>
    </source>
</evidence>
<keyword evidence="1" id="KW-0472">Membrane</keyword>
<dbReference type="EMBL" id="QXEC01000007">
    <property type="protein sequence ID" value="RIV39116.1"/>
    <property type="molecule type" value="Genomic_DNA"/>
</dbReference>
<gene>
    <name evidence="3" type="ORF">D2L64_09595</name>
</gene>
<evidence type="ECO:0000313" key="4">
    <source>
        <dbReference type="Proteomes" id="UP000283832"/>
    </source>
</evidence>
<dbReference type="OrthoDB" id="4336304at2"/>